<gene>
    <name evidence="1" type="ORF">PXEA_LOCUS22814</name>
</gene>
<comment type="caution">
    <text evidence="1">The sequence shown here is derived from an EMBL/GenBank/DDBJ whole genome shotgun (WGS) entry which is preliminary data.</text>
</comment>
<accession>A0A448X6P5</accession>
<dbReference type="Proteomes" id="UP000784294">
    <property type="component" value="Unassembled WGS sequence"/>
</dbReference>
<evidence type="ECO:0000313" key="2">
    <source>
        <dbReference type="Proteomes" id="UP000784294"/>
    </source>
</evidence>
<proteinExistence type="predicted"/>
<name>A0A448X6P5_9PLAT</name>
<dbReference type="AlphaFoldDB" id="A0A448X6P5"/>
<organism evidence="1 2">
    <name type="scientific">Protopolystoma xenopodis</name>
    <dbReference type="NCBI Taxonomy" id="117903"/>
    <lineage>
        <taxon>Eukaryota</taxon>
        <taxon>Metazoa</taxon>
        <taxon>Spiralia</taxon>
        <taxon>Lophotrochozoa</taxon>
        <taxon>Platyhelminthes</taxon>
        <taxon>Monogenea</taxon>
        <taxon>Polyopisthocotylea</taxon>
        <taxon>Polystomatidea</taxon>
        <taxon>Polystomatidae</taxon>
        <taxon>Protopolystoma</taxon>
    </lineage>
</organism>
<reference evidence="1" key="1">
    <citation type="submission" date="2018-11" db="EMBL/GenBank/DDBJ databases">
        <authorList>
            <consortium name="Pathogen Informatics"/>
        </authorList>
    </citation>
    <scope>NUCLEOTIDE SEQUENCE</scope>
</reference>
<sequence length="269" mass="29335">MDSSGLDALHIARALSLVKDASPPLDLTTPQTPTLAQRGLEPATLTGMLAARRIEMERSKIESLLRHGIELEFRAEHDTGLTLWSAQEAEFELRRGQPCLEQDSAATLTQHPCTDYPVAQSSVPYFPLWSCPSTPDLTRPAGPPDLCHSEFLSAKKHSMLPDHGRRSSEFSQPLAAHETDVWRGAVATHPTSNHSLSGRRFLFADHAQLAMKITMARLPGVASESPSHLTNPVSACCLCNDAPRVGASTLPVYSQPQVTACKLRDVIFL</sequence>
<evidence type="ECO:0000313" key="1">
    <source>
        <dbReference type="EMBL" id="VEL29374.1"/>
    </source>
</evidence>
<keyword evidence="2" id="KW-1185">Reference proteome</keyword>
<protein>
    <submittedName>
        <fullName evidence="1">Uncharacterized protein</fullName>
    </submittedName>
</protein>
<dbReference type="EMBL" id="CAAALY010102570">
    <property type="protein sequence ID" value="VEL29374.1"/>
    <property type="molecule type" value="Genomic_DNA"/>
</dbReference>